<dbReference type="PROSITE" id="PS50928">
    <property type="entry name" value="ABC_TM1"/>
    <property type="match status" value="1"/>
</dbReference>
<sequence length="683" mass="70666">MVITRETRRGRALDPAPLPVWIAVLAVAGICALVLPLLGMGQRVPWTRLPALIGTEAARDALSLSLRTCLSAILIDLLLGVPLALLLARDWRGVRVARVVVLLPLSLPPVVAGIALLATFGRRGLIGARLEAAGVSIAFSTVAVVMAQVFVSLPFLVTTLESAVRTRPWGLEETAAALGAGPSRVLATITLPTMTPALTRGTALAAARCLGEFGATLTFAGSLQGTTRTMPLEIYLARETDSDTALALGLMLVVVGAIVVALTEWTPRRRRRRRGAGVLGAKILGAKAAAPAAAVSPSPADPDEPTSAPSSVRVRGRIRERGWDVDLRVDAGEVIAVMGHNGAGKSTLAGVITGLLGLDSGELRIGGRLVDGAGVLLPPRRRGVALLTQQARIFGHMSVLDNVAYGPRSHGASRERARRIARAELAGAGCLDLAGRRGDELSGGQAARVGLARALAVAPDVLILDEPTAALDVESRAMVQRVLRRRLAATGTTAILITHDVIDAVQVASRLLVMDGGRVVADGSPSALLASPTTGFTARLAGVNMIRGRAQVDSDHLVSVSIGERRLVAVTGSGEETSGAEGAETIAEGDEVALVFAPRTVALHREPVPGSPRTCLPGTVAGVEQSGGLVTVLVTLDSGETIRAQVTIGAWTELGISPGETLWCTIKATQVRAVPAGPAQAGR</sequence>
<dbReference type="Gene3D" id="3.40.50.300">
    <property type="entry name" value="P-loop containing nucleotide triphosphate hydrolases"/>
    <property type="match status" value="1"/>
</dbReference>
<protein>
    <submittedName>
        <fullName evidence="14">Molybdenum import ATP-binding protein ModC</fullName>
        <ecNumber evidence="14">3.6.3.29</ecNumber>
    </submittedName>
</protein>
<dbReference type="AlphaFoldDB" id="A0A344UY35"/>
<dbReference type="Pfam" id="PF03459">
    <property type="entry name" value="TOBE"/>
    <property type="match status" value="1"/>
</dbReference>
<dbReference type="Gene3D" id="2.40.50.100">
    <property type="match status" value="1"/>
</dbReference>
<feature type="domain" description="ABC transporter" evidence="11">
    <location>
        <begin position="306"/>
        <end position="541"/>
    </location>
</feature>
<dbReference type="SUPFAM" id="SSF52540">
    <property type="entry name" value="P-loop containing nucleoside triphosphate hydrolases"/>
    <property type="match status" value="1"/>
</dbReference>
<dbReference type="InterPro" id="IPR003439">
    <property type="entry name" value="ABC_transporter-like_ATP-bd"/>
</dbReference>
<evidence type="ECO:0000259" key="12">
    <source>
        <dbReference type="PROSITE" id="PS50928"/>
    </source>
</evidence>
<dbReference type="SMART" id="SM00382">
    <property type="entry name" value="AAA"/>
    <property type="match status" value="1"/>
</dbReference>
<dbReference type="SUPFAM" id="SSF50331">
    <property type="entry name" value="MOP-like"/>
    <property type="match status" value="1"/>
</dbReference>
<name>A0A344UY35_9ACTN</name>
<dbReference type="InterPro" id="IPR003593">
    <property type="entry name" value="AAA+_ATPase"/>
</dbReference>
<comment type="similarity">
    <text evidence="10">Belongs to the binding-protein-dependent transport system permease family.</text>
</comment>
<dbReference type="InterPro" id="IPR000515">
    <property type="entry name" value="MetI-like"/>
</dbReference>
<dbReference type="InterPro" id="IPR011867">
    <property type="entry name" value="ModB_ABC"/>
</dbReference>
<proteinExistence type="inferred from homology"/>
<dbReference type="Pfam" id="PF00528">
    <property type="entry name" value="BPD_transp_1"/>
    <property type="match status" value="1"/>
</dbReference>
<evidence type="ECO:0000313" key="14">
    <source>
        <dbReference type="EMBL" id="AXE40183.1"/>
    </source>
</evidence>
<evidence type="ECO:0000256" key="6">
    <source>
        <dbReference type="ARBA" id="ARBA00022840"/>
    </source>
</evidence>
<dbReference type="InterPro" id="IPR027417">
    <property type="entry name" value="P-loop_NTPase"/>
</dbReference>
<dbReference type="InterPro" id="IPR035906">
    <property type="entry name" value="MetI-like_sf"/>
</dbReference>
<keyword evidence="3 9" id="KW-0500">Molybdenum</keyword>
<accession>A0A344UY35</accession>
<gene>
    <name evidence="14" type="primary">modC</name>
    <name evidence="14" type="ORF">JS278_03049</name>
</gene>
<dbReference type="EMBL" id="CP025198">
    <property type="protein sequence ID" value="AXE40183.1"/>
    <property type="molecule type" value="Genomic_DNA"/>
</dbReference>
<evidence type="ECO:0000256" key="8">
    <source>
        <dbReference type="ARBA" id="ARBA00023136"/>
    </source>
</evidence>
<keyword evidence="14" id="KW-0378">Hydrolase</keyword>
<dbReference type="GO" id="GO:0005524">
    <property type="term" value="F:ATP binding"/>
    <property type="evidence" value="ECO:0007669"/>
    <property type="project" value="UniProtKB-KW"/>
</dbReference>
<evidence type="ECO:0000256" key="10">
    <source>
        <dbReference type="RuleBase" id="RU363032"/>
    </source>
</evidence>
<feature type="transmembrane region" description="Helical" evidence="10">
    <location>
        <begin position="100"/>
        <end position="120"/>
    </location>
</feature>
<dbReference type="EC" id="3.6.3.29" evidence="14"/>
<feature type="domain" description="Mop" evidence="13">
    <location>
        <begin position="609"/>
        <end position="675"/>
    </location>
</feature>
<dbReference type="GO" id="GO:0016887">
    <property type="term" value="F:ATP hydrolysis activity"/>
    <property type="evidence" value="ECO:0007669"/>
    <property type="project" value="InterPro"/>
</dbReference>
<dbReference type="SUPFAM" id="SSF161098">
    <property type="entry name" value="MetI-like"/>
    <property type="match status" value="1"/>
</dbReference>
<dbReference type="PROSITE" id="PS00211">
    <property type="entry name" value="ABC_TRANSPORTER_1"/>
    <property type="match status" value="1"/>
</dbReference>
<dbReference type="InterPro" id="IPR004606">
    <property type="entry name" value="Mop_domain"/>
</dbReference>
<evidence type="ECO:0000256" key="3">
    <source>
        <dbReference type="ARBA" id="ARBA00022505"/>
    </source>
</evidence>
<evidence type="ECO:0000256" key="2">
    <source>
        <dbReference type="ARBA" id="ARBA00022448"/>
    </source>
</evidence>
<feature type="transmembrane region" description="Helical" evidence="10">
    <location>
        <begin position="132"/>
        <end position="157"/>
    </location>
</feature>
<dbReference type="GO" id="GO:0005886">
    <property type="term" value="C:plasma membrane"/>
    <property type="evidence" value="ECO:0007669"/>
    <property type="project" value="UniProtKB-SubCell"/>
</dbReference>
<reference evidence="14 15" key="1">
    <citation type="submission" date="2017-12" db="EMBL/GenBank/DDBJ databases">
        <title>The whole genome sequence of the Acidipropionibacterium virtanenii sp. nov. type strain JS278.</title>
        <authorList>
            <person name="Laine P."/>
            <person name="Deptula P."/>
            <person name="Varmanen P."/>
            <person name="Auvinen P."/>
        </authorList>
    </citation>
    <scope>NUCLEOTIDE SEQUENCE [LARGE SCALE GENOMIC DNA]</scope>
    <source>
        <strain evidence="14 15">JS278</strain>
    </source>
</reference>
<keyword evidence="4 10" id="KW-0812">Transmembrane</keyword>
<keyword evidence="7 10" id="KW-1133">Transmembrane helix</keyword>
<dbReference type="KEGG" id="acij:JS278_03049"/>
<evidence type="ECO:0000259" key="13">
    <source>
        <dbReference type="PROSITE" id="PS51866"/>
    </source>
</evidence>
<keyword evidence="15" id="KW-1185">Reference proteome</keyword>
<evidence type="ECO:0000256" key="1">
    <source>
        <dbReference type="ARBA" id="ARBA00004141"/>
    </source>
</evidence>
<feature type="domain" description="ABC transmembrane type-1" evidence="12">
    <location>
        <begin position="62"/>
        <end position="263"/>
    </location>
</feature>
<dbReference type="PROSITE" id="PS50893">
    <property type="entry name" value="ABC_TRANSPORTER_2"/>
    <property type="match status" value="1"/>
</dbReference>
<keyword evidence="5" id="KW-0547">Nucleotide-binding</keyword>
<dbReference type="InterPro" id="IPR005116">
    <property type="entry name" value="Transp-assoc_OB_typ1"/>
</dbReference>
<dbReference type="PANTHER" id="PTHR42781">
    <property type="entry name" value="SPERMIDINE/PUTRESCINE IMPORT ATP-BINDING PROTEIN POTA"/>
    <property type="match status" value="1"/>
</dbReference>
<feature type="transmembrane region" description="Helical" evidence="10">
    <location>
        <begin position="20"/>
        <end position="38"/>
    </location>
</feature>
<dbReference type="InterPro" id="IPR050093">
    <property type="entry name" value="ABC_SmlMolc_Importer"/>
</dbReference>
<evidence type="ECO:0000259" key="11">
    <source>
        <dbReference type="PROSITE" id="PS50893"/>
    </source>
</evidence>
<feature type="transmembrane region" description="Helical" evidence="10">
    <location>
        <begin position="245"/>
        <end position="265"/>
    </location>
</feature>
<evidence type="ECO:0000256" key="5">
    <source>
        <dbReference type="ARBA" id="ARBA00022741"/>
    </source>
</evidence>
<dbReference type="InterPro" id="IPR008995">
    <property type="entry name" value="Mo/tungstate-bd_C_term_dom"/>
</dbReference>
<dbReference type="Proteomes" id="UP000251995">
    <property type="component" value="Chromosome"/>
</dbReference>
<evidence type="ECO:0000256" key="4">
    <source>
        <dbReference type="ARBA" id="ARBA00022692"/>
    </source>
</evidence>
<dbReference type="PANTHER" id="PTHR42781:SF4">
    <property type="entry name" value="SPERMIDINE_PUTRESCINE IMPORT ATP-BINDING PROTEIN POTA"/>
    <property type="match status" value="1"/>
</dbReference>
<organism evidence="14 15">
    <name type="scientific">Acidipropionibacterium virtanenii</name>
    <dbReference type="NCBI Taxonomy" id="2057246"/>
    <lineage>
        <taxon>Bacteria</taxon>
        <taxon>Bacillati</taxon>
        <taxon>Actinomycetota</taxon>
        <taxon>Actinomycetes</taxon>
        <taxon>Propionibacteriales</taxon>
        <taxon>Propionibacteriaceae</taxon>
        <taxon>Acidipropionibacterium</taxon>
    </lineage>
</organism>
<dbReference type="Pfam" id="PF00005">
    <property type="entry name" value="ABC_tran"/>
    <property type="match status" value="1"/>
</dbReference>
<dbReference type="InterPro" id="IPR017871">
    <property type="entry name" value="ABC_transporter-like_CS"/>
</dbReference>
<dbReference type="CDD" id="cd06261">
    <property type="entry name" value="TM_PBP2"/>
    <property type="match status" value="1"/>
</dbReference>
<dbReference type="NCBIfam" id="TIGR02141">
    <property type="entry name" value="modB_ABC"/>
    <property type="match status" value="1"/>
</dbReference>
<keyword evidence="6 14" id="KW-0067">ATP-binding</keyword>
<evidence type="ECO:0000256" key="7">
    <source>
        <dbReference type="ARBA" id="ARBA00022989"/>
    </source>
</evidence>
<dbReference type="PROSITE" id="PS51866">
    <property type="entry name" value="MOP"/>
    <property type="match status" value="1"/>
</dbReference>
<evidence type="ECO:0000256" key="9">
    <source>
        <dbReference type="PROSITE-ProRule" id="PRU01213"/>
    </source>
</evidence>
<evidence type="ECO:0000313" key="15">
    <source>
        <dbReference type="Proteomes" id="UP000251995"/>
    </source>
</evidence>
<comment type="subcellular location">
    <subcellularLocation>
        <location evidence="10">Cell membrane</location>
        <topology evidence="10">Multi-pass membrane protein</topology>
    </subcellularLocation>
    <subcellularLocation>
        <location evidence="1">Membrane</location>
        <topology evidence="1">Multi-pass membrane protein</topology>
    </subcellularLocation>
</comment>
<keyword evidence="8 10" id="KW-0472">Membrane</keyword>
<feature type="transmembrane region" description="Helical" evidence="10">
    <location>
        <begin position="69"/>
        <end position="88"/>
    </location>
</feature>
<dbReference type="GO" id="GO:0015098">
    <property type="term" value="F:molybdate ion transmembrane transporter activity"/>
    <property type="evidence" value="ECO:0007669"/>
    <property type="project" value="InterPro"/>
</dbReference>
<keyword evidence="2 10" id="KW-0813">Transport</keyword>
<dbReference type="Gene3D" id="1.10.3720.10">
    <property type="entry name" value="MetI-like"/>
    <property type="match status" value="1"/>
</dbReference>